<dbReference type="AlphaFoldDB" id="A0A1G6GV55"/>
<name>A0A1G6GV55_9BURK</name>
<dbReference type="Proteomes" id="UP000198908">
    <property type="component" value="Unassembled WGS sequence"/>
</dbReference>
<proteinExistence type="predicted"/>
<keyword evidence="2" id="KW-1185">Reference proteome</keyword>
<evidence type="ECO:0000313" key="1">
    <source>
        <dbReference type="EMBL" id="SDB85753.1"/>
    </source>
</evidence>
<protein>
    <submittedName>
        <fullName evidence="1">Uncharacterized protein</fullName>
    </submittedName>
</protein>
<gene>
    <name evidence="1" type="ORF">SAMN05421548_101360</name>
</gene>
<accession>A0A1G6GV55</accession>
<dbReference type="EMBL" id="FMYQ01000001">
    <property type="protein sequence ID" value="SDB85753.1"/>
    <property type="molecule type" value="Genomic_DNA"/>
</dbReference>
<evidence type="ECO:0000313" key="2">
    <source>
        <dbReference type="Proteomes" id="UP000198908"/>
    </source>
</evidence>
<reference evidence="2" key="1">
    <citation type="submission" date="2016-09" db="EMBL/GenBank/DDBJ databases">
        <authorList>
            <person name="Varghese N."/>
            <person name="Submissions S."/>
        </authorList>
    </citation>
    <scope>NUCLEOTIDE SEQUENCE [LARGE SCALE GENOMIC DNA]</scope>
    <source>
        <strain evidence="2">TNe-862</strain>
    </source>
</reference>
<sequence>MTRSQEVIVRFSRSKSAATRLARWKTDQRKRLVVPRVINHVTGTVDNIRPKDVLQLCEQIAADQSKHALRNIKNSVVSKVPTIRDWHPDFAFTHLFHFVTEKVGGLLLFDDFIRHPIFKDALYDDIREKVRVAASLCGQEQLAKDAVRWRIGNAYYSFLKEQYVISLLRSEGVDVKQHPLADALFRVDCWIGDTNIDLYVTNPKFRSRGGNEGRKIKSADLLADAIPSFKNVILECDTKHSFGDVHLPSEDDVRRACQELLSSQSESC</sequence>
<organism evidence="1 2">
    <name type="scientific">Paraburkholderia lycopersici</name>
    <dbReference type="NCBI Taxonomy" id="416944"/>
    <lineage>
        <taxon>Bacteria</taxon>
        <taxon>Pseudomonadati</taxon>
        <taxon>Pseudomonadota</taxon>
        <taxon>Betaproteobacteria</taxon>
        <taxon>Burkholderiales</taxon>
        <taxon>Burkholderiaceae</taxon>
        <taxon>Paraburkholderia</taxon>
    </lineage>
</organism>